<dbReference type="Proteomes" id="UP000790709">
    <property type="component" value="Unassembled WGS sequence"/>
</dbReference>
<evidence type="ECO:0000313" key="2">
    <source>
        <dbReference type="Proteomes" id="UP000790709"/>
    </source>
</evidence>
<protein>
    <submittedName>
        <fullName evidence="1">Uncharacterized protein</fullName>
    </submittedName>
</protein>
<proteinExistence type="predicted"/>
<gene>
    <name evidence="1" type="ORF">BV22DRAFT_1051648</name>
</gene>
<keyword evidence="2" id="KW-1185">Reference proteome</keyword>
<evidence type="ECO:0000313" key="1">
    <source>
        <dbReference type="EMBL" id="KAH7918576.1"/>
    </source>
</evidence>
<organism evidence="1 2">
    <name type="scientific">Leucogyrophana mollusca</name>
    <dbReference type="NCBI Taxonomy" id="85980"/>
    <lineage>
        <taxon>Eukaryota</taxon>
        <taxon>Fungi</taxon>
        <taxon>Dikarya</taxon>
        <taxon>Basidiomycota</taxon>
        <taxon>Agaricomycotina</taxon>
        <taxon>Agaricomycetes</taxon>
        <taxon>Agaricomycetidae</taxon>
        <taxon>Boletales</taxon>
        <taxon>Boletales incertae sedis</taxon>
        <taxon>Leucogyrophana</taxon>
    </lineage>
</organism>
<comment type="caution">
    <text evidence="1">The sequence shown here is derived from an EMBL/GenBank/DDBJ whole genome shotgun (WGS) entry which is preliminary data.</text>
</comment>
<reference evidence="1" key="1">
    <citation type="journal article" date="2021" name="New Phytol.">
        <title>Evolutionary innovations through gain and loss of genes in the ectomycorrhizal Boletales.</title>
        <authorList>
            <person name="Wu G."/>
            <person name="Miyauchi S."/>
            <person name="Morin E."/>
            <person name="Kuo A."/>
            <person name="Drula E."/>
            <person name="Varga T."/>
            <person name="Kohler A."/>
            <person name="Feng B."/>
            <person name="Cao Y."/>
            <person name="Lipzen A."/>
            <person name="Daum C."/>
            <person name="Hundley H."/>
            <person name="Pangilinan J."/>
            <person name="Johnson J."/>
            <person name="Barry K."/>
            <person name="LaButti K."/>
            <person name="Ng V."/>
            <person name="Ahrendt S."/>
            <person name="Min B."/>
            <person name="Choi I.G."/>
            <person name="Park H."/>
            <person name="Plett J.M."/>
            <person name="Magnuson J."/>
            <person name="Spatafora J.W."/>
            <person name="Nagy L.G."/>
            <person name="Henrissat B."/>
            <person name="Grigoriev I.V."/>
            <person name="Yang Z.L."/>
            <person name="Xu J."/>
            <person name="Martin F.M."/>
        </authorList>
    </citation>
    <scope>NUCLEOTIDE SEQUENCE</scope>
    <source>
        <strain evidence="1">KUC20120723A-06</strain>
    </source>
</reference>
<accession>A0ACB8AYF6</accession>
<name>A0ACB8AYF6_9AGAM</name>
<dbReference type="EMBL" id="MU266766">
    <property type="protein sequence ID" value="KAH7918576.1"/>
    <property type="molecule type" value="Genomic_DNA"/>
</dbReference>
<sequence>MPHAPNFASAGDLSIGVEVEQAGSRSIPRTRMRQATPSSSAQGTSQHGALSDLLTFPHLRSHGWNLRIPPHRCTINISRVIRATSLRPDCGRPIWTGYDILKEIAKWLEMTYRQRITFSSILFFHSISENRMRGAPLRNPDMFEELCGMNALQNVVLTTTMAPGRGLGTNAIAWVPYRSFRIHLVGLGHHQQVRHRDSKARPAAGPVGR</sequence>